<dbReference type="Gene3D" id="3.10.580.10">
    <property type="entry name" value="CBS-domain"/>
    <property type="match status" value="1"/>
</dbReference>
<dbReference type="InterPro" id="IPR000644">
    <property type="entry name" value="CBS_dom"/>
</dbReference>
<organism evidence="4 5">
    <name type="scientific">Halococcoides cellulosivorans</name>
    <dbReference type="NCBI Taxonomy" id="1679096"/>
    <lineage>
        <taxon>Archaea</taxon>
        <taxon>Methanobacteriati</taxon>
        <taxon>Methanobacteriota</taxon>
        <taxon>Stenosarchaea group</taxon>
        <taxon>Halobacteria</taxon>
        <taxon>Halobacteriales</taxon>
        <taxon>Haloarculaceae</taxon>
        <taxon>Halococcoides</taxon>
    </lineage>
</organism>
<dbReference type="Pfam" id="PF00571">
    <property type="entry name" value="CBS"/>
    <property type="match status" value="2"/>
</dbReference>
<evidence type="ECO:0000256" key="2">
    <source>
        <dbReference type="PROSITE-ProRule" id="PRU00703"/>
    </source>
</evidence>
<proteinExistence type="predicted"/>
<dbReference type="InterPro" id="IPR051462">
    <property type="entry name" value="CBS_domain-containing"/>
</dbReference>
<evidence type="ECO:0000313" key="5">
    <source>
        <dbReference type="Proteomes" id="UP000244727"/>
    </source>
</evidence>
<evidence type="ECO:0000259" key="3">
    <source>
        <dbReference type="PROSITE" id="PS51371"/>
    </source>
</evidence>
<evidence type="ECO:0000256" key="1">
    <source>
        <dbReference type="ARBA" id="ARBA00022737"/>
    </source>
</evidence>
<name>A0A2R4X465_9EURY</name>
<dbReference type="PROSITE" id="PS51371">
    <property type="entry name" value="CBS"/>
    <property type="match status" value="2"/>
</dbReference>
<evidence type="ECO:0000313" key="4">
    <source>
        <dbReference type="EMBL" id="AWB28591.1"/>
    </source>
</evidence>
<protein>
    <submittedName>
        <fullName evidence="4">CBS domain-containing protein</fullName>
    </submittedName>
</protein>
<accession>A0A2R4X465</accession>
<dbReference type="RefSeq" id="WP_108384039.1">
    <property type="nucleotide sequence ID" value="NZ_CP028858.1"/>
</dbReference>
<reference evidence="4 5" key="1">
    <citation type="submission" date="2018-04" db="EMBL/GenBank/DDBJ databases">
        <title>Halococcoides cellulosivorans gen. nov., sp. nov., an extremely halophilic cellulose-utilizing haloarchaeon from hypersaline lakes.</title>
        <authorList>
            <person name="Sorokin D.Y."/>
            <person name="Toshchakov S.V."/>
            <person name="Samarov N.I."/>
            <person name="Korzhenkov A."/>
            <person name="Kublanov I.V."/>
        </authorList>
    </citation>
    <scope>NUCLEOTIDE SEQUENCE [LARGE SCALE GENOMIC DNA]</scope>
    <source>
        <strain evidence="4 5">HArcel1</strain>
    </source>
</reference>
<gene>
    <name evidence="4" type="ORF">HARCEL1_01585</name>
</gene>
<keyword evidence="2" id="KW-0129">CBS domain</keyword>
<feature type="domain" description="CBS" evidence="3">
    <location>
        <begin position="7"/>
        <end position="62"/>
    </location>
</feature>
<dbReference type="KEGG" id="harc:HARCEL1_01585"/>
<dbReference type="PANTHER" id="PTHR48108:SF34">
    <property type="entry name" value="CBS DOMAIN-CONTAINING PROTEIN YHCV"/>
    <property type="match status" value="1"/>
</dbReference>
<keyword evidence="5" id="KW-1185">Reference proteome</keyword>
<dbReference type="GeneID" id="36511158"/>
<keyword evidence="1" id="KW-0677">Repeat</keyword>
<feature type="domain" description="CBS" evidence="3">
    <location>
        <begin position="72"/>
        <end position="127"/>
    </location>
</feature>
<dbReference type="EMBL" id="CP028858">
    <property type="protein sequence ID" value="AWB28591.1"/>
    <property type="molecule type" value="Genomic_DNA"/>
</dbReference>
<dbReference type="AlphaFoldDB" id="A0A2R4X465"/>
<sequence>MPVSDLMRSNVVTASPESSIDSLAESMRDHGVGSVVIEDDSTVSGIVTDRDLVTRVMAENADWSTLQASDVMTPDLQTVSADTGIAELVETLSEEGVRRMPVVENDDLVGIVALDDVFALLAVEQDRLANVVEAESPVFE</sequence>
<dbReference type="SUPFAM" id="SSF54631">
    <property type="entry name" value="CBS-domain pair"/>
    <property type="match status" value="1"/>
</dbReference>
<dbReference type="Proteomes" id="UP000244727">
    <property type="component" value="Chromosome"/>
</dbReference>
<dbReference type="SMART" id="SM00116">
    <property type="entry name" value="CBS"/>
    <property type="match status" value="2"/>
</dbReference>
<dbReference type="PANTHER" id="PTHR48108">
    <property type="entry name" value="CBS DOMAIN-CONTAINING PROTEIN CBSX2, CHLOROPLASTIC"/>
    <property type="match status" value="1"/>
</dbReference>
<dbReference type="InterPro" id="IPR046342">
    <property type="entry name" value="CBS_dom_sf"/>
</dbReference>